<reference evidence="5 6" key="1">
    <citation type="submission" date="2023-08" db="EMBL/GenBank/DDBJ databases">
        <authorList>
            <person name="Girao M."/>
            <person name="Carvalho M.F."/>
        </authorList>
    </citation>
    <scope>NUCLEOTIDE SEQUENCE [LARGE SCALE GENOMIC DNA]</scope>
    <source>
        <strain evidence="5 6">CC-R104</strain>
    </source>
</reference>
<keyword evidence="3" id="KW-0472">Membrane</keyword>
<proteinExistence type="inferred from homology"/>
<dbReference type="InterPro" id="IPR006015">
    <property type="entry name" value="Universal_stress_UspA"/>
</dbReference>
<keyword evidence="3" id="KW-0812">Transmembrane</keyword>
<evidence type="ECO:0000256" key="1">
    <source>
        <dbReference type="ARBA" id="ARBA00008791"/>
    </source>
</evidence>
<dbReference type="SUPFAM" id="SSF52402">
    <property type="entry name" value="Adenine nucleotide alpha hydrolases-like"/>
    <property type="match status" value="1"/>
</dbReference>
<dbReference type="Gene3D" id="3.40.50.620">
    <property type="entry name" value="HUPs"/>
    <property type="match status" value="1"/>
</dbReference>
<evidence type="ECO:0000259" key="4">
    <source>
        <dbReference type="Pfam" id="PF00582"/>
    </source>
</evidence>
<feature type="region of interest" description="Disordered" evidence="2">
    <location>
        <begin position="205"/>
        <end position="224"/>
    </location>
</feature>
<dbReference type="InterPro" id="IPR014729">
    <property type="entry name" value="Rossmann-like_a/b/a_fold"/>
</dbReference>
<evidence type="ECO:0000313" key="6">
    <source>
        <dbReference type="Proteomes" id="UP001331936"/>
    </source>
</evidence>
<dbReference type="Pfam" id="PF00582">
    <property type="entry name" value="Usp"/>
    <property type="match status" value="1"/>
</dbReference>
<dbReference type="PANTHER" id="PTHR43010:SF1">
    <property type="entry name" value="USPA DOMAIN-CONTAINING PROTEIN"/>
    <property type="match status" value="1"/>
</dbReference>
<dbReference type="CDD" id="cd00293">
    <property type="entry name" value="USP-like"/>
    <property type="match status" value="1"/>
</dbReference>
<evidence type="ECO:0000313" key="5">
    <source>
        <dbReference type="EMBL" id="MEE2033267.1"/>
    </source>
</evidence>
<feature type="transmembrane region" description="Helical" evidence="3">
    <location>
        <begin position="6"/>
        <end position="25"/>
    </location>
</feature>
<comment type="similarity">
    <text evidence="1">Belongs to the universal stress protein A family.</text>
</comment>
<dbReference type="InterPro" id="IPR006016">
    <property type="entry name" value="UspA"/>
</dbReference>
<name>A0ABU7JVF0_9NOCA</name>
<dbReference type="PANTHER" id="PTHR43010">
    <property type="entry name" value="UNIVERSAL STRESS PROTEIN SLR1230"/>
    <property type="match status" value="1"/>
</dbReference>
<evidence type="ECO:0000256" key="3">
    <source>
        <dbReference type="SAM" id="Phobius"/>
    </source>
</evidence>
<feature type="transmembrane region" description="Helical" evidence="3">
    <location>
        <begin position="32"/>
        <end position="49"/>
    </location>
</feature>
<gene>
    <name evidence="5" type="ORF">Q8814_14265</name>
</gene>
<keyword evidence="3" id="KW-1133">Transmembrane helix</keyword>
<sequence>MNTTLLIGFVLAWVATGLITGLWMARRGHSPGWTVIAVILGPLFVPIAYERIERTPRAVASSPIASRRAAGSSSGLHVVVGYDGSTESEHALLAAQRLFGAGGGVLDLVTVVSYDDGAESDSPLVQAAERRLAAATSDTGNLASGYAVLAGPPGPCLLWFATDQQADVLIIGKRGRGLSTRMLGSVAEYLVEHCPAPVLVVDPEAAPTVPEPEPSPVAVRVEPE</sequence>
<dbReference type="Proteomes" id="UP001331936">
    <property type="component" value="Unassembled WGS sequence"/>
</dbReference>
<accession>A0ABU7JVF0</accession>
<dbReference type="PRINTS" id="PR01438">
    <property type="entry name" value="UNVRSLSTRESS"/>
</dbReference>
<organism evidence="5 6">
    <name type="scientific">Rhodococcus chondri</name>
    <dbReference type="NCBI Taxonomy" id="3065941"/>
    <lineage>
        <taxon>Bacteria</taxon>
        <taxon>Bacillati</taxon>
        <taxon>Actinomycetota</taxon>
        <taxon>Actinomycetes</taxon>
        <taxon>Mycobacteriales</taxon>
        <taxon>Nocardiaceae</taxon>
        <taxon>Rhodococcus</taxon>
    </lineage>
</organism>
<dbReference type="InterPro" id="IPR051688">
    <property type="entry name" value="USP_A"/>
</dbReference>
<dbReference type="RefSeq" id="WP_330152676.1">
    <property type="nucleotide sequence ID" value="NZ_JAUZMZ010000075.1"/>
</dbReference>
<evidence type="ECO:0000256" key="2">
    <source>
        <dbReference type="SAM" id="MobiDB-lite"/>
    </source>
</evidence>
<dbReference type="EMBL" id="JAUZMZ010000075">
    <property type="protein sequence ID" value="MEE2033267.1"/>
    <property type="molecule type" value="Genomic_DNA"/>
</dbReference>
<comment type="caution">
    <text evidence="5">The sequence shown here is derived from an EMBL/GenBank/DDBJ whole genome shotgun (WGS) entry which is preliminary data.</text>
</comment>
<feature type="domain" description="UspA" evidence="4">
    <location>
        <begin position="77"/>
        <end position="201"/>
    </location>
</feature>
<protein>
    <submittedName>
        <fullName evidence="5">Universal stress protein</fullName>
    </submittedName>
</protein>
<keyword evidence="6" id="KW-1185">Reference proteome</keyword>